<sequence>MVTDLNIAKLRLGNQHINRTEFSSPEEVVRWMGCMQAQDYSAAKWAIGNRIKGSTDHTVEADFNSGKILRTHVLRATWHFVSPADIGWMLKLTGPAVKRMNKSHNRKLGIDEAVIKKSQRLLISALQGNRQLNRIALAELFRNNQLNTDENRMSHLLMEAEMDGVICSGKREGKHFTYALFEERVPASENFDKDAALAELVRRYFFSHGPATLADFCWWSGLNQTEAKRGIEINGAVLSNIVIEEHTYWFATDIRPAEKHTSVYLLPSFDELAVAYKNRTALIHHHLVNQTKNGIFSPLIITDGQISGTWKRTIVKKEFQLEVIPVSPPDEIARQLIHAEISKYSDFLEMKLKEPALGI</sequence>
<evidence type="ECO:0008006" key="3">
    <source>
        <dbReference type="Google" id="ProtNLM"/>
    </source>
</evidence>
<protein>
    <recommendedName>
        <fullName evidence="3">Winged helix DNA-binding domain-containing protein</fullName>
    </recommendedName>
</protein>
<keyword evidence="2" id="KW-1185">Reference proteome</keyword>
<dbReference type="EMBL" id="JXRA01000055">
    <property type="protein sequence ID" value="KIO76772.1"/>
    <property type="molecule type" value="Genomic_DNA"/>
</dbReference>
<proteinExistence type="predicted"/>
<dbReference type="Proteomes" id="UP000032049">
    <property type="component" value="Unassembled WGS sequence"/>
</dbReference>
<accession>A0A0D0GHN0</accession>
<dbReference type="AlphaFoldDB" id="A0A0D0GHN0"/>
<dbReference type="OrthoDB" id="2210247at2"/>
<name>A0A0D0GHN0_9SPHI</name>
<dbReference type="STRING" id="1503925.TH53_13215"/>
<dbReference type="PANTHER" id="PTHR38479:SF2">
    <property type="entry name" value="WINGED HELIX DNA-BINDING DOMAIN-CONTAINING PROTEIN"/>
    <property type="match status" value="1"/>
</dbReference>
<dbReference type="RefSeq" id="WP_041882631.1">
    <property type="nucleotide sequence ID" value="NZ_CP157278.1"/>
</dbReference>
<dbReference type="InterPro" id="IPR009351">
    <property type="entry name" value="AlkZ-like"/>
</dbReference>
<comment type="caution">
    <text evidence="1">The sequence shown here is derived from an EMBL/GenBank/DDBJ whole genome shotgun (WGS) entry which is preliminary data.</text>
</comment>
<gene>
    <name evidence="1" type="ORF">TH53_13215</name>
</gene>
<evidence type="ECO:0000313" key="1">
    <source>
        <dbReference type="EMBL" id="KIO76772.1"/>
    </source>
</evidence>
<organism evidence="1 2">
    <name type="scientific">Pedobacter lusitanus</name>
    <dbReference type="NCBI Taxonomy" id="1503925"/>
    <lineage>
        <taxon>Bacteria</taxon>
        <taxon>Pseudomonadati</taxon>
        <taxon>Bacteroidota</taxon>
        <taxon>Sphingobacteriia</taxon>
        <taxon>Sphingobacteriales</taxon>
        <taxon>Sphingobacteriaceae</taxon>
        <taxon>Pedobacter</taxon>
    </lineage>
</organism>
<evidence type="ECO:0000313" key="2">
    <source>
        <dbReference type="Proteomes" id="UP000032049"/>
    </source>
</evidence>
<dbReference type="PANTHER" id="PTHR38479">
    <property type="entry name" value="LMO0824 PROTEIN"/>
    <property type="match status" value="1"/>
</dbReference>
<reference evidence="1 2" key="1">
    <citation type="submission" date="2015-01" db="EMBL/GenBank/DDBJ databases">
        <title>Draft genome sequence of Pedobacter sp. NL19 isolated from sludge of an effluent treatment pond in an abandoned uranium mine.</title>
        <authorList>
            <person name="Santos T."/>
            <person name="Caetano T."/>
            <person name="Covas C."/>
            <person name="Cruz A."/>
            <person name="Mendo S."/>
        </authorList>
    </citation>
    <scope>NUCLEOTIDE SEQUENCE [LARGE SCALE GENOMIC DNA]</scope>
    <source>
        <strain evidence="1 2">NL19</strain>
    </source>
</reference>
<dbReference type="Pfam" id="PF06224">
    <property type="entry name" value="AlkZ-like"/>
    <property type="match status" value="1"/>
</dbReference>